<dbReference type="OrthoDB" id="6134118at2759"/>
<comment type="caution">
    <text evidence="1">The sequence shown here is derived from an EMBL/GenBank/DDBJ whole genome shotgun (WGS) entry which is preliminary data.</text>
</comment>
<name>A0A8S3ZSW3_9EUPU</name>
<sequence length="177" mass="19769">MLLGINALTCFPLPFPSNVFRFNWVATYYPPDPCIRPNEGDLTCLRSCPPQPVNHSCMPPAGTDTRLLSDVFRFHKVYPPTCACTTGPLPCPCTNTTQCFPDPCAVPGNVHYKSQGYSTDRSCTQLPVQRADKVVDFRAPCPHCPHAYYPSYYACRPVYNRKYLLDCPEQDGPPADT</sequence>
<evidence type="ECO:0000313" key="2">
    <source>
        <dbReference type="Proteomes" id="UP000678393"/>
    </source>
</evidence>
<protein>
    <submittedName>
        <fullName evidence="1">Uncharacterized protein</fullName>
    </submittedName>
</protein>
<accession>A0A8S3ZSW3</accession>
<evidence type="ECO:0000313" key="1">
    <source>
        <dbReference type="EMBL" id="CAG5130356.1"/>
    </source>
</evidence>
<organism evidence="1 2">
    <name type="scientific">Candidula unifasciata</name>
    <dbReference type="NCBI Taxonomy" id="100452"/>
    <lineage>
        <taxon>Eukaryota</taxon>
        <taxon>Metazoa</taxon>
        <taxon>Spiralia</taxon>
        <taxon>Lophotrochozoa</taxon>
        <taxon>Mollusca</taxon>
        <taxon>Gastropoda</taxon>
        <taxon>Heterobranchia</taxon>
        <taxon>Euthyneura</taxon>
        <taxon>Panpulmonata</taxon>
        <taxon>Eupulmonata</taxon>
        <taxon>Stylommatophora</taxon>
        <taxon>Helicina</taxon>
        <taxon>Helicoidea</taxon>
        <taxon>Geomitridae</taxon>
        <taxon>Candidula</taxon>
    </lineage>
</organism>
<proteinExistence type="predicted"/>
<keyword evidence="2" id="KW-1185">Reference proteome</keyword>
<dbReference type="Proteomes" id="UP000678393">
    <property type="component" value="Unassembled WGS sequence"/>
</dbReference>
<gene>
    <name evidence="1" type="ORF">CUNI_LOCUS15914</name>
</gene>
<dbReference type="AlphaFoldDB" id="A0A8S3ZSW3"/>
<dbReference type="EMBL" id="CAJHNH020003987">
    <property type="protein sequence ID" value="CAG5130356.1"/>
    <property type="molecule type" value="Genomic_DNA"/>
</dbReference>
<reference evidence="1" key="1">
    <citation type="submission" date="2021-04" db="EMBL/GenBank/DDBJ databases">
        <authorList>
            <consortium name="Molecular Ecology Group"/>
        </authorList>
    </citation>
    <scope>NUCLEOTIDE SEQUENCE</scope>
</reference>